<dbReference type="Pfam" id="PF02838">
    <property type="entry name" value="Glyco_hydro_20b"/>
    <property type="match status" value="1"/>
</dbReference>
<dbReference type="Proteomes" id="UP001589619">
    <property type="component" value="Unassembled WGS sequence"/>
</dbReference>
<evidence type="ECO:0000259" key="7">
    <source>
        <dbReference type="Pfam" id="PF00728"/>
    </source>
</evidence>
<dbReference type="InterPro" id="IPR015883">
    <property type="entry name" value="Glyco_hydro_20_cat"/>
</dbReference>
<name>A0ABV5W3W8_9BACL</name>
<evidence type="ECO:0000256" key="6">
    <source>
        <dbReference type="SAM" id="Coils"/>
    </source>
</evidence>
<dbReference type="Pfam" id="PF00728">
    <property type="entry name" value="Glyco_hydro_20"/>
    <property type="match status" value="1"/>
</dbReference>
<proteinExistence type="inferred from homology"/>
<dbReference type="InterPro" id="IPR015882">
    <property type="entry name" value="HEX_bac_N"/>
</dbReference>
<dbReference type="RefSeq" id="WP_344907896.1">
    <property type="nucleotide sequence ID" value="NZ_BAAAYO010000006.1"/>
</dbReference>
<dbReference type="InterPro" id="IPR025705">
    <property type="entry name" value="Beta_hexosaminidase_sua/sub"/>
</dbReference>
<keyword evidence="6" id="KW-0175">Coiled coil</keyword>
<protein>
    <recommendedName>
        <fullName evidence="3">beta-N-acetylhexosaminidase</fullName>
        <ecNumber evidence="3">3.2.1.52</ecNumber>
    </recommendedName>
</protein>
<evidence type="ECO:0000256" key="1">
    <source>
        <dbReference type="ARBA" id="ARBA00001231"/>
    </source>
</evidence>
<dbReference type="SUPFAM" id="SSF55545">
    <property type="entry name" value="beta-N-acetylhexosaminidase-like domain"/>
    <property type="match status" value="1"/>
</dbReference>
<keyword evidence="4" id="KW-0378">Hydrolase</keyword>
<dbReference type="PRINTS" id="PR00738">
    <property type="entry name" value="GLHYDRLASE20"/>
</dbReference>
<comment type="catalytic activity">
    <reaction evidence="1">
        <text>Hydrolysis of terminal non-reducing N-acetyl-D-hexosamine residues in N-acetyl-beta-D-hexosaminides.</text>
        <dbReference type="EC" id="3.2.1.52"/>
    </reaction>
</comment>
<evidence type="ECO:0000313" key="9">
    <source>
        <dbReference type="EMBL" id="MFB9755244.1"/>
    </source>
</evidence>
<comment type="caution">
    <text evidence="9">The sequence shown here is derived from an EMBL/GenBank/DDBJ whole genome shotgun (WGS) entry which is preliminary data.</text>
</comment>
<dbReference type="PANTHER" id="PTHR22600:SF57">
    <property type="entry name" value="BETA-N-ACETYLHEXOSAMINIDASE"/>
    <property type="match status" value="1"/>
</dbReference>
<dbReference type="SUPFAM" id="SSF51445">
    <property type="entry name" value="(Trans)glycosidases"/>
    <property type="match status" value="1"/>
</dbReference>
<keyword evidence="5" id="KW-0326">Glycosidase</keyword>
<organism evidence="9 10">
    <name type="scientific">Paenibacillus hodogayensis</name>
    <dbReference type="NCBI Taxonomy" id="279208"/>
    <lineage>
        <taxon>Bacteria</taxon>
        <taxon>Bacillati</taxon>
        <taxon>Bacillota</taxon>
        <taxon>Bacilli</taxon>
        <taxon>Bacillales</taxon>
        <taxon>Paenibacillaceae</taxon>
        <taxon>Paenibacillus</taxon>
    </lineage>
</organism>
<comment type="similarity">
    <text evidence="2">Belongs to the glycosyl hydrolase 20 family.</text>
</comment>
<evidence type="ECO:0000259" key="8">
    <source>
        <dbReference type="Pfam" id="PF02838"/>
    </source>
</evidence>
<dbReference type="EMBL" id="JBHMAG010000018">
    <property type="protein sequence ID" value="MFB9755244.1"/>
    <property type="molecule type" value="Genomic_DNA"/>
</dbReference>
<dbReference type="PANTHER" id="PTHR22600">
    <property type="entry name" value="BETA-HEXOSAMINIDASE"/>
    <property type="match status" value="1"/>
</dbReference>
<reference evidence="9 10" key="1">
    <citation type="submission" date="2024-09" db="EMBL/GenBank/DDBJ databases">
        <authorList>
            <person name="Sun Q."/>
            <person name="Mori K."/>
        </authorList>
    </citation>
    <scope>NUCLEOTIDE SEQUENCE [LARGE SCALE GENOMIC DNA]</scope>
    <source>
        <strain evidence="9 10">JCM 12520</strain>
    </source>
</reference>
<evidence type="ECO:0000256" key="2">
    <source>
        <dbReference type="ARBA" id="ARBA00006285"/>
    </source>
</evidence>
<evidence type="ECO:0000313" key="10">
    <source>
        <dbReference type="Proteomes" id="UP001589619"/>
    </source>
</evidence>
<accession>A0ABV5W3W8</accession>
<feature type="domain" description="Glycoside hydrolase family 20 catalytic" evidence="7">
    <location>
        <begin position="134"/>
        <end position="376"/>
    </location>
</feature>
<dbReference type="EC" id="3.2.1.52" evidence="3"/>
<gene>
    <name evidence="9" type="ORF">ACFFNY_27030</name>
</gene>
<sequence length="645" mass="73594">MIDSLYLYPQPRGVYRTEGQTSFKSRVNISMETTEAEESAVSDVRAEERICSALERYTQDSGGPVDDTQVTVRRRPDLHPQGYRLELSGNRVEITYSGAAGLHYAVITFEQLLRRYGGSLPNCAIEDEPDLEVRGIMLDIGRNKIPKMETLYALIDKMTELKLNHLQLYMEGYCFEYEKYSELFPEETPITAKEFQELDAYAKKRFVDLVPNQNCFGHMAPWLAKEGFQELAELPEGFAITPAWHMPASTLNPLDPRSIELVTDLFDELLPNFTSSFVNVNMDEPFELGMGKSKERAAEIGVGSLYMEFASKVFDAVRKHGKKTLMWGDIVTRHPEVIPSLPKDVIVLDWNYEGASSFENHCRLLRDNGISFYVCPGTSSWTTLSGRTANMKKNILDAAENGLKYGAGGLIVTDWGDMGHWQSLPVSYPGYVYAAGVSWQVEANREHEMETYLNDAIFQDRSGVIGAFLMELGDYYHLERSTLMNMTYTNYVLTRGLLSVEELEQGLKDLIQVFSMMGGVQLEYAIDYQYEALIEWLERMSLRLKEVRMSVEDANTVAAELENTIRLIEQGVGLHRYMYRIGLQDVTAEKAFLQEIIDKLRKTIAEYERLWHMRNRAGGLLSSMQSFRTLLKQYEDELGRLESVT</sequence>
<dbReference type="InterPro" id="IPR017853">
    <property type="entry name" value="GH"/>
</dbReference>
<dbReference type="CDD" id="cd06565">
    <property type="entry name" value="GH20_GcnA-like"/>
    <property type="match status" value="1"/>
</dbReference>
<keyword evidence="10" id="KW-1185">Reference proteome</keyword>
<feature type="domain" description="Beta-hexosaminidase bacterial type N-terminal" evidence="8">
    <location>
        <begin position="6"/>
        <end position="127"/>
    </location>
</feature>
<evidence type="ECO:0000256" key="5">
    <source>
        <dbReference type="ARBA" id="ARBA00023295"/>
    </source>
</evidence>
<evidence type="ECO:0000256" key="4">
    <source>
        <dbReference type="ARBA" id="ARBA00022801"/>
    </source>
</evidence>
<dbReference type="Gene3D" id="3.20.20.80">
    <property type="entry name" value="Glycosidases"/>
    <property type="match status" value="1"/>
</dbReference>
<feature type="coiled-coil region" evidence="6">
    <location>
        <begin position="544"/>
        <end position="644"/>
    </location>
</feature>
<dbReference type="Gene3D" id="3.30.379.10">
    <property type="entry name" value="Chitobiase/beta-hexosaminidase domain 2-like"/>
    <property type="match status" value="1"/>
</dbReference>
<evidence type="ECO:0000256" key="3">
    <source>
        <dbReference type="ARBA" id="ARBA00012663"/>
    </source>
</evidence>
<dbReference type="InterPro" id="IPR029018">
    <property type="entry name" value="Hex-like_dom2"/>
</dbReference>